<sequence>MSLRVLIGLLMTLAALGLAWQQRDALQALAGRAASSAGVSAAGATGEVRAATSGPSRAGALRKCVRGTEVAYTDADCPAGFAAAQVKAPPVNVVPATPVPKASDAASGPTALHRALDMTRDDTLRDKIMERQIEGAR</sequence>
<comment type="caution">
    <text evidence="1">The sequence shown here is derived from an EMBL/GenBank/DDBJ whole genome shotgun (WGS) entry which is preliminary data.</text>
</comment>
<evidence type="ECO:0000313" key="1">
    <source>
        <dbReference type="EMBL" id="MFG6466045.1"/>
    </source>
</evidence>
<gene>
    <name evidence="1" type="ORF">ACG01O_05450</name>
</gene>
<dbReference type="RefSeq" id="WP_394382084.1">
    <property type="nucleotide sequence ID" value="NZ_JBIGIB010000001.1"/>
</dbReference>
<organism evidence="1 2">
    <name type="scientific">Pelomonas baiyunensis</name>
    <dbReference type="NCBI Taxonomy" id="3299026"/>
    <lineage>
        <taxon>Bacteria</taxon>
        <taxon>Pseudomonadati</taxon>
        <taxon>Pseudomonadota</taxon>
        <taxon>Betaproteobacteria</taxon>
        <taxon>Burkholderiales</taxon>
        <taxon>Sphaerotilaceae</taxon>
        <taxon>Roseateles</taxon>
    </lineage>
</organism>
<name>A0ABW7GVP4_9BURK</name>
<dbReference type="Proteomes" id="UP001606303">
    <property type="component" value="Unassembled WGS sequence"/>
</dbReference>
<proteinExistence type="predicted"/>
<protein>
    <recommendedName>
        <fullName evidence="3">DUF4124 domain-containing protein</fullName>
    </recommendedName>
</protein>
<keyword evidence="2" id="KW-1185">Reference proteome</keyword>
<reference evidence="1 2" key="1">
    <citation type="submission" date="2024-08" db="EMBL/GenBank/DDBJ databases">
        <authorList>
            <person name="Lu H."/>
        </authorList>
    </citation>
    <scope>NUCLEOTIDE SEQUENCE [LARGE SCALE GENOMIC DNA]</scope>
    <source>
        <strain evidence="1 2">BYS87W</strain>
    </source>
</reference>
<evidence type="ECO:0000313" key="2">
    <source>
        <dbReference type="Proteomes" id="UP001606303"/>
    </source>
</evidence>
<accession>A0ABW7GVP4</accession>
<evidence type="ECO:0008006" key="3">
    <source>
        <dbReference type="Google" id="ProtNLM"/>
    </source>
</evidence>
<dbReference type="EMBL" id="JBIGIB010000001">
    <property type="protein sequence ID" value="MFG6466045.1"/>
    <property type="molecule type" value="Genomic_DNA"/>
</dbReference>